<gene>
    <name evidence="1" type="ORF">BPP43_07380</name>
</gene>
<dbReference type="InterPro" id="IPR025961">
    <property type="entry name" value="Metal_resist"/>
</dbReference>
<dbReference type="EMBL" id="CP002873">
    <property type="protein sequence ID" value="AGA66698.1"/>
    <property type="molecule type" value="Genomic_DNA"/>
</dbReference>
<dbReference type="Proteomes" id="UP000010793">
    <property type="component" value="Chromosome"/>
</dbReference>
<dbReference type="Pfam" id="PF13801">
    <property type="entry name" value="Metal_resist"/>
    <property type="match status" value="1"/>
</dbReference>
<dbReference type="RefSeq" id="WP_013244507.1">
    <property type="nucleotide sequence ID" value="NC_019908.1"/>
</dbReference>
<evidence type="ECO:0008006" key="3">
    <source>
        <dbReference type="Google" id="ProtNLM"/>
    </source>
</evidence>
<dbReference type="GeneID" id="56440138"/>
<keyword evidence="2" id="KW-1185">Reference proteome</keyword>
<dbReference type="AlphaFoldDB" id="A0A3B6VLR1"/>
<protein>
    <recommendedName>
        <fullName evidence="3">Periplasmic heavy metal sensor</fullName>
    </recommendedName>
</protein>
<reference evidence="1 2" key="1">
    <citation type="journal article" date="2013" name="Genome Announc.">
        <title>Complete Genome Sequence of the Porcine Strain Brachyspira pilosicoli P43/6/78(T.).</title>
        <authorList>
            <person name="Lin C."/>
            <person name="den Bakker H.C."/>
            <person name="Suzuki H."/>
            <person name="Lefebure T."/>
            <person name="Ponnala L."/>
            <person name="Sun Q."/>
            <person name="Stanhope M.J."/>
            <person name="Wiedmann M."/>
            <person name="Duhamel G.E."/>
        </authorList>
    </citation>
    <scope>NUCLEOTIDE SEQUENCE [LARGE SCALE GENOMIC DNA]</scope>
    <source>
        <strain evidence="1 2">P43/6/78</strain>
    </source>
</reference>
<sequence>MKNINKKVLILVSIAIMVFGSVSLFGQYGRGYGAGYGRGYGRGYGMGCGRGYGRGYGMGCNYGYGRGYGAGYGRGYGYYNLTQDQINQIQSIESKYFPQIDDLRREVYNKNQVINLEMSKQNPDQNAINKAIDDRAKTLSDLDKLRTEFFLEMDKVFQVK</sequence>
<name>A0A3B6VLR1_BRAPL</name>
<evidence type="ECO:0000313" key="2">
    <source>
        <dbReference type="Proteomes" id="UP000010793"/>
    </source>
</evidence>
<organism evidence="1 2">
    <name type="scientific">Brachyspira pilosicoli P43/6/78</name>
    <dbReference type="NCBI Taxonomy" id="1042417"/>
    <lineage>
        <taxon>Bacteria</taxon>
        <taxon>Pseudomonadati</taxon>
        <taxon>Spirochaetota</taxon>
        <taxon>Spirochaetia</taxon>
        <taxon>Brachyspirales</taxon>
        <taxon>Brachyspiraceae</taxon>
        <taxon>Brachyspira</taxon>
    </lineage>
</organism>
<dbReference type="Gene3D" id="1.20.120.1490">
    <property type="match status" value="1"/>
</dbReference>
<dbReference type="KEGG" id="bpip:BPP43_07380"/>
<evidence type="ECO:0000313" key="1">
    <source>
        <dbReference type="EMBL" id="AGA66698.1"/>
    </source>
</evidence>
<proteinExistence type="predicted"/>
<accession>A0A3B6VLR1</accession>